<dbReference type="OrthoDB" id="9765330at2"/>
<dbReference type="InterPro" id="IPR001296">
    <property type="entry name" value="Glyco_trans_1"/>
</dbReference>
<evidence type="ECO:0000256" key="3">
    <source>
        <dbReference type="SAM" id="MobiDB-lite"/>
    </source>
</evidence>
<dbReference type="SUPFAM" id="SSF53756">
    <property type="entry name" value="UDP-Glycosyltransferase/glycogen phosphorylase"/>
    <property type="match status" value="1"/>
</dbReference>
<dbReference type="AlphaFoldDB" id="A0A1C6VXN1"/>
<keyword evidence="1" id="KW-0328">Glycosyltransferase</keyword>
<dbReference type="Proteomes" id="UP000199343">
    <property type="component" value="Unassembled WGS sequence"/>
</dbReference>
<dbReference type="GO" id="GO:0016757">
    <property type="term" value="F:glycosyltransferase activity"/>
    <property type="evidence" value="ECO:0007669"/>
    <property type="project" value="UniProtKB-KW"/>
</dbReference>
<dbReference type="EMBL" id="FMIC01000002">
    <property type="protein sequence ID" value="SCL71046.1"/>
    <property type="molecule type" value="Genomic_DNA"/>
</dbReference>
<evidence type="ECO:0000256" key="2">
    <source>
        <dbReference type="ARBA" id="ARBA00022679"/>
    </source>
</evidence>
<dbReference type="Gene3D" id="3.40.50.2000">
    <property type="entry name" value="Glycogen Phosphorylase B"/>
    <property type="match status" value="2"/>
</dbReference>
<gene>
    <name evidence="5" type="ORF">GA0070608_4523</name>
</gene>
<reference evidence="5 6" key="1">
    <citation type="submission" date="2016-06" db="EMBL/GenBank/DDBJ databases">
        <authorList>
            <person name="Kjaerup R.B."/>
            <person name="Dalgaard T.S."/>
            <person name="Juul-Madsen H.R."/>
        </authorList>
    </citation>
    <scope>NUCLEOTIDE SEQUENCE [LARGE SCALE GENOMIC DNA]</scope>
    <source>
        <strain evidence="5 6">DSM 43363</strain>
    </source>
</reference>
<dbReference type="Pfam" id="PF00534">
    <property type="entry name" value="Glycos_transf_1"/>
    <property type="match status" value="1"/>
</dbReference>
<name>A0A1C6VXN1_9ACTN</name>
<dbReference type="STRING" id="47871.GA0070608_4523"/>
<dbReference type="PANTHER" id="PTHR12526">
    <property type="entry name" value="GLYCOSYLTRANSFERASE"/>
    <property type="match status" value="1"/>
</dbReference>
<organism evidence="5 6">
    <name type="scientific">Micromonospora peucetia</name>
    <dbReference type="NCBI Taxonomy" id="47871"/>
    <lineage>
        <taxon>Bacteria</taxon>
        <taxon>Bacillati</taxon>
        <taxon>Actinomycetota</taxon>
        <taxon>Actinomycetes</taxon>
        <taxon>Micromonosporales</taxon>
        <taxon>Micromonosporaceae</taxon>
        <taxon>Micromonospora</taxon>
    </lineage>
</organism>
<sequence>MVGNPVRPTTARGGPATVHVVLPNDIDDPATPSGGNSYDRRLCRGLAAAGWTVREHAVPGDWPCPDRAARTGLAEALAALPDGAPVLLDGLVASSVPEVLNPHARRLRLVVVVHLPLEHDAEGAALAAAVAVVTTSEWTRRRLLDRYALPAGRVHVARPGVDPVPPTPGTPAGGNLLCVAAVAPHKGHDVLVEALAAVADLPWSCVCVGPLTRDPGFVVGLRRQVTGHGLADRVRLVGPRTGAALHAGYAAADLLVLASRRETYGMVVTEALARGIPVLATAAGGLSEALGRAPDGAAPGLLVPPDDPAALAGALRRWLGEPELRQVLRRAARGRRRTLDDWTVTATVTAGVLSGVVTA</sequence>
<dbReference type="RefSeq" id="WP_091635826.1">
    <property type="nucleotide sequence ID" value="NZ_FMIC01000002.1"/>
</dbReference>
<protein>
    <submittedName>
        <fullName evidence="5">Glycosyl transferases group 1</fullName>
    </submittedName>
</protein>
<evidence type="ECO:0000313" key="5">
    <source>
        <dbReference type="EMBL" id="SCL71046.1"/>
    </source>
</evidence>
<evidence type="ECO:0000313" key="6">
    <source>
        <dbReference type="Proteomes" id="UP000199343"/>
    </source>
</evidence>
<feature type="region of interest" description="Disordered" evidence="3">
    <location>
        <begin position="1"/>
        <end position="35"/>
    </location>
</feature>
<dbReference type="PANTHER" id="PTHR12526:SF510">
    <property type="entry name" value="D-INOSITOL 3-PHOSPHATE GLYCOSYLTRANSFERASE"/>
    <property type="match status" value="1"/>
</dbReference>
<feature type="domain" description="Glycosyl transferase family 1" evidence="4">
    <location>
        <begin position="176"/>
        <end position="334"/>
    </location>
</feature>
<dbReference type="CDD" id="cd03801">
    <property type="entry name" value="GT4_PimA-like"/>
    <property type="match status" value="1"/>
</dbReference>
<evidence type="ECO:0000256" key="1">
    <source>
        <dbReference type="ARBA" id="ARBA00022676"/>
    </source>
</evidence>
<proteinExistence type="predicted"/>
<keyword evidence="2 5" id="KW-0808">Transferase</keyword>
<evidence type="ECO:0000259" key="4">
    <source>
        <dbReference type="Pfam" id="PF00534"/>
    </source>
</evidence>
<accession>A0A1C6VXN1</accession>